<proteinExistence type="predicted"/>
<keyword evidence="1" id="KW-0812">Transmembrane</keyword>
<dbReference type="GO" id="GO:0042834">
    <property type="term" value="F:peptidoglycan binding"/>
    <property type="evidence" value="ECO:0007669"/>
    <property type="project" value="InterPro"/>
</dbReference>
<dbReference type="AlphaFoldDB" id="A0A4U8YR38"/>
<gene>
    <name evidence="3" type="ORF">MSL71_13540</name>
</gene>
<name>A0A4U8YR38_9BACT</name>
<dbReference type="SUPFAM" id="SSF110997">
    <property type="entry name" value="Sporulation related repeat"/>
    <property type="match status" value="1"/>
</dbReference>
<accession>A0A4U8YR38</accession>
<dbReference type="EMBL" id="CAADHO010000002">
    <property type="protein sequence ID" value="VFQ43713.1"/>
    <property type="molecule type" value="Genomic_DNA"/>
</dbReference>
<keyword evidence="4" id="KW-1185">Reference proteome</keyword>
<dbReference type="Pfam" id="PF05036">
    <property type="entry name" value="SPOR"/>
    <property type="match status" value="1"/>
</dbReference>
<dbReference type="Proteomes" id="UP000507962">
    <property type="component" value="Unassembled WGS sequence"/>
</dbReference>
<dbReference type="PROSITE" id="PS51724">
    <property type="entry name" value="SPOR"/>
    <property type="match status" value="1"/>
</dbReference>
<evidence type="ECO:0000313" key="3">
    <source>
        <dbReference type="EMBL" id="VFQ43713.1"/>
    </source>
</evidence>
<sequence>MANAAKAKPKARPPFITLSSRETLGWSTALFLLFGWLFFLGVLVGRGSIEVELIPTAVQRELAVIPDKQAVPQPDKETLPPEAVPPDVPLSFYTEVKQSEEAITKSSRMTKADKTVLAPGQAAVPLASPVPPKPKAAVAKAPAPPPVVTAPAKASAPMAPPTSGYTIQVAAHIKESAAEAEAQTLREKGLSAYVMAAKNNKGQTWYRVRVGHFTQRDQAKEELTRLARLKRKAYVVKL</sequence>
<dbReference type="RefSeq" id="WP_180138071.1">
    <property type="nucleotide sequence ID" value="NZ_CAADHO010000002.1"/>
</dbReference>
<evidence type="ECO:0000259" key="2">
    <source>
        <dbReference type="PROSITE" id="PS51724"/>
    </source>
</evidence>
<evidence type="ECO:0000313" key="4">
    <source>
        <dbReference type="Proteomes" id="UP000507962"/>
    </source>
</evidence>
<dbReference type="InterPro" id="IPR036680">
    <property type="entry name" value="SPOR-like_sf"/>
</dbReference>
<keyword evidence="1" id="KW-1133">Transmembrane helix</keyword>
<feature type="transmembrane region" description="Helical" evidence="1">
    <location>
        <begin position="24"/>
        <end position="44"/>
    </location>
</feature>
<dbReference type="InterPro" id="IPR007730">
    <property type="entry name" value="SPOR-like_dom"/>
</dbReference>
<feature type="domain" description="SPOR" evidence="2">
    <location>
        <begin position="159"/>
        <end position="238"/>
    </location>
</feature>
<organism evidence="3 4">
    <name type="scientific">Desulfoluna butyratoxydans</name>
    <dbReference type="NCBI Taxonomy" id="231438"/>
    <lineage>
        <taxon>Bacteria</taxon>
        <taxon>Pseudomonadati</taxon>
        <taxon>Thermodesulfobacteriota</taxon>
        <taxon>Desulfobacteria</taxon>
        <taxon>Desulfobacterales</taxon>
        <taxon>Desulfolunaceae</taxon>
        <taxon>Desulfoluna</taxon>
    </lineage>
</organism>
<protein>
    <submittedName>
        <fullName evidence="3">Sporulation-related domain</fullName>
    </submittedName>
</protein>
<reference evidence="3 4" key="1">
    <citation type="submission" date="2019-03" db="EMBL/GenBank/DDBJ databases">
        <authorList>
            <person name="Nijsse B."/>
        </authorList>
    </citation>
    <scope>NUCLEOTIDE SEQUENCE [LARGE SCALE GENOMIC DNA]</scope>
    <source>
        <strain evidence="3">Desulfoluna butyratoxydans MSL71</strain>
    </source>
</reference>
<dbReference type="Gene3D" id="3.30.70.1070">
    <property type="entry name" value="Sporulation related repeat"/>
    <property type="match status" value="1"/>
</dbReference>
<evidence type="ECO:0000256" key="1">
    <source>
        <dbReference type="SAM" id="Phobius"/>
    </source>
</evidence>
<keyword evidence="1" id="KW-0472">Membrane</keyword>